<name>A0ABM7WUF0_9BACT</name>
<dbReference type="SMART" id="SM00388">
    <property type="entry name" value="HisKA"/>
    <property type="match status" value="1"/>
</dbReference>
<evidence type="ECO:0000256" key="4">
    <source>
        <dbReference type="ARBA" id="ARBA00022679"/>
    </source>
</evidence>
<evidence type="ECO:0000256" key="2">
    <source>
        <dbReference type="ARBA" id="ARBA00012438"/>
    </source>
</evidence>
<dbReference type="Gene3D" id="3.30.70.100">
    <property type="match status" value="1"/>
</dbReference>
<evidence type="ECO:0000256" key="3">
    <source>
        <dbReference type="ARBA" id="ARBA00022553"/>
    </source>
</evidence>
<dbReference type="SUPFAM" id="SSF54909">
    <property type="entry name" value="Dimeric alpha+beta barrel"/>
    <property type="match status" value="1"/>
</dbReference>
<sequence length="348" mass="37071">MRDPPSLPDRAAVALIRCRVRERSMLEFLQLLGSYLGRGLPAGCLSRDAYVNVDAPEAFCLLEAWTDPGCLETHQASDAHRALRGGIRALASLEGEEVLHPGVPAEQAPPARLDAPHGRPPLAQLLAHDLRSPVASIRALVALMVERLDGAPGLDDVVADLSLVRAECERLAAMIPDLLVESRIERKRLHAARVAVALRALVRDAARLAEPRAAACGAAVEVDVAGAPEVASLDPSLVRRLLDNLASNAVRHVGPGDRIQLAAAAEGDRVRIAVRNTGPEVPERVREMLADARVLDDARAGGERGLGLYVCRLVVEAHAGVFSLVSRAGWSVSFEAVLPLLPAPQRSA</sequence>
<evidence type="ECO:0000256" key="1">
    <source>
        <dbReference type="ARBA" id="ARBA00000085"/>
    </source>
</evidence>
<dbReference type="SMART" id="SM00387">
    <property type="entry name" value="HATPase_c"/>
    <property type="match status" value="1"/>
</dbReference>
<dbReference type="PANTHER" id="PTHR43711:SF1">
    <property type="entry name" value="HISTIDINE KINASE 1"/>
    <property type="match status" value="1"/>
</dbReference>
<dbReference type="Proteomes" id="UP001162891">
    <property type="component" value="Chromosome"/>
</dbReference>
<dbReference type="SUPFAM" id="SSF55874">
    <property type="entry name" value="ATPase domain of HSP90 chaperone/DNA topoisomerase II/histidine kinase"/>
    <property type="match status" value="1"/>
</dbReference>
<dbReference type="CDD" id="cd00082">
    <property type="entry name" value="HisKA"/>
    <property type="match status" value="1"/>
</dbReference>
<evidence type="ECO:0000256" key="6">
    <source>
        <dbReference type="ARBA" id="ARBA00023012"/>
    </source>
</evidence>
<dbReference type="InterPro" id="IPR036097">
    <property type="entry name" value="HisK_dim/P_sf"/>
</dbReference>
<keyword evidence="5" id="KW-0418">Kinase</keyword>
<dbReference type="EMBL" id="AP025591">
    <property type="protein sequence ID" value="BDG03123.1"/>
    <property type="molecule type" value="Genomic_DNA"/>
</dbReference>
<evidence type="ECO:0000313" key="9">
    <source>
        <dbReference type="EMBL" id="BDG03123.1"/>
    </source>
</evidence>
<dbReference type="Pfam" id="PF03992">
    <property type="entry name" value="ABM"/>
    <property type="match status" value="1"/>
</dbReference>
<keyword evidence="6" id="KW-0902">Two-component regulatory system</keyword>
<dbReference type="PROSITE" id="PS50109">
    <property type="entry name" value="HIS_KIN"/>
    <property type="match status" value="1"/>
</dbReference>
<dbReference type="Pfam" id="PF02518">
    <property type="entry name" value="HATPase_c"/>
    <property type="match status" value="1"/>
</dbReference>
<dbReference type="PROSITE" id="PS51725">
    <property type="entry name" value="ABM"/>
    <property type="match status" value="1"/>
</dbReference>
<dbReference type="Pfam" id="PF00512">
    <property type="entry name" value="HisKA"/>
    <property type="match status" value="1"/>
</dbReference>
<gene>
    <name evidence="9" type="ORF">AMOR_21190</name>
</gene>
<dbReference type="InterPro" id="IPR003594">
    <property type="entry name" value="HATPase_dom"/>
</dbReference>
<proteinExistence type="predicted"/>
<evidence type="ECO:0000256" key="5">
    <source>
        <dbReference type="ARBA" id="ARBA00022777"/>
    </source>
</evidence>
<dbReference type="Gene3D" id="1.10.287.130">
    <property type="match status" value="1"/>
</dbReference>
<dbReference type="SUPFAM" id="SSF47384">
    <property type="entry name" value="Homodimeric domain of signal transducing histidine kinase"/>
    <property type="match status" value="1"/>
</dbReference>
<organism evidence="9 10">
    <name type="scientific">Anaeromyxobacter oryzae</name>
    <dbReference type="NCBI Taxonomy" id="2918170"/>
    <lineage>
        <taxon>Bacteria</taxon>
        <taxon>Pseudomonadati</taxon>
        <taxon>Myxococcota</taxon>
        <taxon>Myxococcia</taxon>
        <taxon>Myxococcales</taxon>
        <taxon>Cystobacterineae</taxon>
        <taxon>Anaeromyxobacteraceae</taxon>
        <taxon>Anaeromyxobacter</taxon>
    </lineage>
</organism>
<dbReference type="InterPro" id="IPR036890">
    <property type="entry name" value="HATPase_C_sf"/>
</dbReference>
<reference evidence="10" key="1">
    <citation type="journal article" date="2022" name="Int. J. Syst. Evol. Microbiol.">
        <title>Anaeromyxobacter oryzae sp. nov., Anaeromyxobacter diazotrophicus sp. nov. and Anaeromyxobacter paludicola sp. nov., isolated from paddy soils.</title>
        <authorList>
            <person name="Itoh H."/>
            <person name="Xu Z."/>
            <person name="Mise K."/>
            <person name="Masuda Y."/>
            <person name="Ushijima N."/>
            <person name="Hayakawa C."/>
            <person name="Shiratori Y."/>
            <person name="Senoo K."/>
        </authorList>
    </citation>
    <scope>NUCLEOTIDE SEQUENCE [LARGE SCALE GENOMIC DNA]</scope>
    <source>
        <strain evidence="10">Red232</strain>
    </source>
</reference>
<dbReference type="PANTHER" id="PTHR43711">
    <property type="entry name" value="TWO-COMPONENT HISTIDINE KINASE"/>
    <property type="match status" value="1"/>
</dbReference>
<evidence type="ECO:0000259" key="8">
    <source>
        <dbReference type="PROSITE" id="PS51725"/>
    </source>
</evidence>
<keyword evidence="4" id="KW-0808">Transferase</keyword>
<dbReference type="EC" id="2.7.13.3" evidence="2"/>
<keyword evidence="10" id="KW-1185">Reference proteome</keyword>
<dbReference type="InterPro" id="IPR004358">
    <property type="entry name" value="Sig_transdc_His_kin-like_C"/>
</dbReference>
<dbReference type="InterPro" id="IPR050736">
    <property type="entry name" value="Sensor_HK_Regulatory"/>
</dbReference>
<feature type="domain" description="ABM" evidence="8">
    <location>
        <begin position="12"/>
        <end position="99"/>
    </location>
</feature>
<evidence type="ECO:0000259" key="7">
    <source>
        <dbReference type="PROSITE" id="PS50109"/>
    </source>
</evidence>
<dbReference type="InterPro" id="IPR005467">
    <property type="entry name" value="His_kinase_dom"/>
</dbReference>
<dbReference type="InterPro" id="IPR011008">
    <property type="entry name" value="Dimeric_a/b-barrel"/>
</dbReference>
<dbReference type="PRINTS" id="PR00344">
    <property type="entry name" value="BCTRLSENSOR"/>
</dbReference>
<keyword evidence="3" id="KW-0597">Phosphoprotein</keyword>
<protein>
    <recommendedName>
        <fullName evidence="2">histidine kinase</fullName>
        <ecNumber evidence="2">2.7.13.3</ecNumber>
    </recommendedName>
</protein>
<dbReference type="Gene3D" id="3.30.565.10">
    <property type="entry name" value="Histidine kinase-like ATPase, C-terminal domain"/>
    <property type="match status" value="1"/>
</dbReference>
<dbReference type="InterPro" id="IPR007138">
    <property type="entry name" value="ABM_dom"/>
</dbReference>
<evidence type="ECO:0000313" key="10">
    <source>
        <dbReference type="Proteomes" id="UP001162891"/>
    </source>
</evidence>
<comment type="catalytic activity">
    <reaction evidence="1">
        <text>ATP + protein L-histidine = ADP + protein N-phospho-L-histidine.</text>
        <dbReference type="EC" id="2.7.13.3"/>
    </reaction>
</comment>
<dbReference type="InterPro" id="IPR003661">
    <property type="entry name" value="HisK_dim/P_dom"/>
</dbReference>
<feature type="domain" description="Histidine kinase" evidence="7">
    <location>
        <begin position="125"/>
        <end position="342"/>
    </location>
</feature>
<accession>A0ABM7WUF0</accession>